<dbReference type="GO" id="GO:0042274">
    <property type="term" value="P:ribosomal small subunit biogenesis"/>
    <property type="evidence" value="ECO:0007669"/>
    <property type="project" value="TreeGrafter"/>
</dbReference>
<dbReference type="PANTHER" id="PTHR11831">
    <property type="entry name" value="30S 40S RIBOSOMAL PROTEIN"/>
    <property type="match status" value="1"/>
</dbReference>
<dbReference type="Gene3D" id="1.10.1050.10">
    <property type="entry name" value="Ribosomal Protein S4 Delta 41, Chain A, domain 1"/>
    <property type="match status" value="1"/>
</dbReference>
<evidence type="ECO:0000256" key="3">
    <source>
        <dbReference type="ARBA" id="ARBA00022884"/>
    </source>
</evidence>
<gene>
    <name evidence="7" type="primary">rpsD</name>
    <name evidence="11" type="ORF">A3D99_00290</name>
</gene>
<keyword evidence="3 7" id="KW-0694">RNA-binding</keyword>
<comment type="function">
    <text evidence="7">One of the primary rRNA binding proteins, it binds directly to 16S rRNA where it nucleates assembly of the body of the 30S subunit.</text>
</comment>
<dbReference type="PANTHER" id="PTHR11831:SF4">
    <property type="entry name" value="SMALL RIBOSOMAL SUBUNIT PROTEIN US4M"/>
    <property type="match status" value="1"/>
</dbReference>
<dbReference type="Gene3D" id="3.10.290.10">
    <property type="entry name" value="RNA-binding S4 domain"/>
    <property type="match status" value="1"/>
</dbReference>
<comment type="caution">
    <text evidence="11">The sequence shown here is derived from an EMBL/GenBank/DDBJ whole genome shotgun (WGS) entry which is preliminary data.</text>
</comment>
<feature type="region of interest" description="Disordered" evidence="8">
    <location>
        <begin position="1"/>
        <end position="37"/>
    </location>
</feature>
<evidence type="ECO:0000256" key="1">
    <source>
        <dbReference type="ARBA" id="ARBA00007465"/>
    </source>
</evidence>
<dbReference type="CDD" id="cd00165">
    <property type="entry name" value="S4"/>
    <property type="match status" value="1"/>
</dbReference>
<dbReference type="Proteomes" id="UP000177528">
    <property type="component" value="Unassembled WGS sequence"/>
</dbReference>
<dbReference type="AlphaFoldDB" id="A0A1G1X2G9"/>
<evidence type="ECO:0000259" key="9">
    <source>
        <dbReference type="SMART" id="SM00363"/>
    </source>
</evidence>
<dbReference type="Pfam" id="PF01479">
    <property type="entry name" value="S4"/>
    <property type="match status" value="1"/>
</dbReference>
<evidence type="ECO:0000256" key="5">
    <source>
        <dbReference type="ARBA" id="ARBA00023274"/>
    </source>
</evidence>
<feature type="domain" description="RNA-binding S4" evidence="9">
    <location>
        <begin position="81"/>
        <end position="142"/>
    </location>
</feature>
<keyword evidence="5 7" id="KW-0687">Ribonucleoprotein</keyword>
<dbReference type="GO" id="GO:0015935">
    <property type="term" value="C:small ribosomal subunit"/>
    <property type="evidence" value="ECO:0007669"/>
    <property type="project" value="InterPro"/>
</dbReference>
<reference evidence="11 12" key="1">
    <citation type="journal article" date="2016" name="Nat. Commun.">
        <title>Thousands of microbial genomes shed light on interconnected biogeochemical processes in an aquifer system.</title>
        <authorList>
            <person name="Anantharaman K."/>
            <person name="Brown C.T."/>
            <person name="Hug L.A."/>
            <person name="Sharon I."/>
            <person name="Castelle C.J."/>
            <person name="Probst A.J."/>
            <person name="Thomas B.C."/>
            <person name="Singh A."/>
            <person name="Wilkins M.J."/>
            <person name="Karaoz U."/>
            <person name="Brodie E.L."/>
            <person name="Williams K.H."/>
            <person name="Hubbard S.S."/>
            <person name="Banfield J.F."/>
        </authorList>
    </citation>
    <scope>NUCLEOTIDE SEQUENCE [LARGE SCALE GENOMIC DNA]</scope>
</reference>
<dbReference type="GO" id="GO:0006412">
    <property type="term" value="P:translation"/>
    <property type="evidence" value="ECO:0007669"/>
    <property type="project" value="UniProtKB-UniRule"/>
</dbReference>
<dbReference type="SMART" id="SM00363">
    <property type="entry name" value="S4"/>
    <property type="match status" value="1"/>
</dbReference>
<comment type="similarity">
    <text evidence="1 7">Belongs to the universal ribosomal protein uS4 family.</text>
</comment>
<evidence type="ECO:0000256" key="7">
    <source>
        <dbReference type="HAMAP-Rule" id="MF_01306"/>
    </source>
</evidence>
<name>A0A1G1X2G9_9BACT</name>
<dbReference type="InterPro" id="IPR005709">
    <property type="entry name" value="Ribosomal_uS4_bac-type"/>
</dbReference>
<keyword evidence="4 7" id="KW-0689">Ribosomal protein</keyword>
<sequence length="191" mass="21743">MPSPTPQPAAAAAPAGQQRRAPQQQQRGRRKQVSRYGTQLKEKQDLKKMFGLREEQLHRYYERALKFKGQTGPTLVSMLERRLDNAIFRSGFAQTRPQARQMATHRLFAVNGQPVDVPSYSLKVGDVVSVRDGKKAKAYFTNFEKRMQNVNAPSWVLINPEEFSFKVTSLPSFEEANVGVDIRAIVEFFAR</sequence>
<evidence type="ECO:0000313" key="11">
    <source>
        <dbReference type="EMBL" id="OGY34144.1"/>
    </source>
</evidence>
<dbReference type="InterPro" id="IPR022801">
    <property type="entry name" value="Ribosomal_uS4"/>
</dbReference>
<dbReference type="EMBL" id="MHHR01000020">
    <property type="protein sequence ID" value="OGY34144.1"/>
    <property type="molecule type" value="Genomic_DNA"/>
</dbReference>
<feature type="compositionally biased region" description="Low complexity" evidence="8">
    <location>
        <begin position="8"/>
        <end position="26"/>
    </location>
</feature>
<comment type="function">
    <text evidence="7">With S5 and S12 plays an important role in translational accuracy.</text>
</comment>
<proteinExistence type="inferred from homology"/>
<accession>A0A1G1X2G9</accession>
<protein>
    <recommendedName>
        <fullName evidence="6 7">Small ribosomal subunit protein uS4</fullName>
    </recommendedName>
</protein>
<dbReference type="FunFam" id="3.10.290.10:FF:000001">
    <property type="entry name" value="30S ribosomal protein S4"/>
    <property type="match status" value="1"/>
</dbReference>
<dbReference type="InterPro" id="IPR002942">
    <property type="entry name" value="S4_RNA-bd"/>
</dbReference>
<dbReference type="SMART" id="SM01390">
    <property type="entry name" value="Ribosomal_S4"/>
    <property type="match status" value="1"/>
</dbReference>
<dbReference type="Pfam" id="PF00163">
    <property type="entry name" value="Ribosomal_S4"/>
    <property type="match status" value="1"/>
</dbReference>
<feature type="domain" description="Small ribosomal subunit protein uS4 N-terminal" evidence="10">
    <location>
        <begin position="16"/>
        <end position="80"/>
    </location>
</feature>
<evidence type="ECO:0000256" key="4">
    <source>
        <dbReference type="ARBA" id="ARBA00022980"/>
    </source>
</evidence>
<comment type="subunit">
    <text evidence="7">Part of the 30S ribosomal subunit. Contacts protein S5. The interaction surface between S4 and S5 is involved in control of translational fidelity.</text>
</comment>
<dbReference type="InterPro" id="IPR036986">
    <property type="entry name" value="S4_RNA-bd_sf"/>
</dbReference>
<dbReference type="PROSITE" id="PS50889">
    <property type="entry name" value="S4"/>
    <property type="match status" value="1"/>
</dbReference>
<dbReference type="SUPFAM" id="SSF55174">
    <property type="entry name" value="Alpha-L RNA-binding motif"/>
    <property type="match status" value="1"/>
</dbReference>
<dbReference type="GO" id="GO:0019843">
    <property type="term" value="F:rRNA binding"/>
    <property type="evidence" value="ECO:0007669"/>
    <property type="project" value="UniProtKB-UniRule"/>
</dbReference>
<evidence type="ECO:0000256" key="8">
    <source>
        <dbReference type="SAM" id="MobiDB-lite"/>
    </source>
</evidence>
<dbReference type="HAMAP" id="MF_01306_B">
    <property type="entry name" value="Ribosomal_uS4_B"/>
    <property type="match status" value="1"/>
</dbReference>
<dbReference type="InterPro" id="IPR001912">
    <property type="entry name" value="Ribosomal_uS4_N"/>
</dbReference>
<organism evidence="11 12">
    <name type="scientific">Candidatus Andersenbacteria bacterium RIFCSPHIGHO2_12_FULL_45_11</name>
    <dbReference type="NCBI Taxonomy" id="1797281"/>
    <lineage>
        <taxon>Bacteria</taxon>
        <taxon>Candidatus Anderseniibacteriota</taxon>
    </lineage>
</organism>
<evidence type="ECO:0000256" key="2">
    <source>
        <dbReference type="ARBA" id="ARBA00022730"/>
    </source>
</evidence>
<dbReference type="NCBIfam" id="NF003717">
    <property type="entry name" value="PRK05327.1"/>
    <property type="match status" value="1"/>
</dbReference>
<evidence type="ECO:0000256" key="6">
    <source>
        <dbReference type="ARBA" id="ARBA00035254"/>
    </source>
</evidence>
<keyword evidence="2 7" id="KW-0699">rRNA-binding</keyword>
<evidence type="ECO:0000313" key="12">
    <source>
        <dbReference type="Proteomes" id="UP000177528"/>
    </source>
</evidence>
<evidence type="ECO:0000259" key="10">
    <source>
        <dbReference type="SMART" id="SM01390"/>
    </source>
</evidence>
<dbReference type="GO" id="GO:0003735">
    <property type="term" value="F:structural constituent of ribosome"/>
    <property type="evidence" value="ECO:0007669"/>
    <property type="project" value="InterPro"/>
</dbReference>